<evidence type="ECO:0000313" key="2">
    <source>
        <dbReference type="EMBL" id="KRL70000.1"/>
    </source>
</evidence>
<dbReference type="InterPro" id="IPR029057">
    <property type="entry name" value="PRTase-like"/>
</dbReference>
<dbReference type="CDD" id="cd06223">
    <property type="entry name" value="PRTases_typeI"/>
    <property type="match status" value="1"/>
</dbReference>
<organism evidence="2 3">
    <name type="scientific">Lentilactobacillus diolivorans DSM 14421</name>
    <dbReference type="NCBI Taxonomy" id="1423739"/>
    <lineage>
        <taxon>Bacteria</taxon>
        <taxon>Bacillati</taxon>
        <taxon>Bacillota</taxon>
        <taxon>Bacilli</taxon>
        <taxon>Lactobacillales</taxon>
        <taxon>Lactobacillaceae</taxon>
        <taxon>Lentilactobacillus</taxon>
    </lineage>
</organism>
<comment type="caution">
    <text evidence="2">The sequence shown here is derived from an EMBL/GenBank/DDBJ whole genome shotgun (WGS) entry which is preliminary data.</text>
</comment>
<evidence type="ECO:0000259" key="1">
    <source>
        <dbReference type="Pfam" id="PF00156"/>
    </source>
</evidence>
<dbReference type="Gene3D" id="3.40.50.2020">
    <property type="match status" value="1"/>
</dbReference>
<protein>
    <submittedName>
        <fullName evidence="2">Adenine phosphoribosyltransferase</fullName>
    </submittedName>
</protein>
<dbReference type="Pfam" id="PF00156">
    <property type="entry name" value="Pribosyltran"/>
    <property type="match status" value="1"/>
</dbReference>
<dbReference type="Proteomes" id="UP000052013">
    <property type="component" value="Unassembled WGS sequence"/>
</dbReference>
<dbReference type="GO" id="GO:0016757">
    <property type="term" value="F:glycosyltransferase activity"/>
    <property type="evidence" value="ECO:0007669"/>
    <property type="project" value="UniProtKB-KW"/>
</dbReference>
<dbReference type="AlphaFoldDB" id="A0A0R1SLR2"/>
<proteinExistence type="predicted"/>
<dbReference type="SUPFAM" id="SSF53271">
    <property type="entry name" value="PRTase-like"/>
    <property type="match status" value="1"/>
</dbReference>
<evidence type="ECO:0000313" key="3">
    <source>
        <dbReference type="Proteomes" id="UP000052013"/>
    </source>
</evidence>
<dbReference type="PANTHER" id="PTHR43218:SF1">
    <property type="entry name" value="PHOSPHORIBOSYLTRANSFERASE"/>
    <property type="match status" value="1"/>
</dbReference>
<dbReference type="PANTHER" id="PTHR43218">
    <property type="entry name" value="PHOSPHORIBOSYLTRANSFERASE-RELATED"/>
    <property type="match status" value="1"/>
</dbReference>
<name>A0A0R1SLR2_9LACO</name>
<gene>
    <name evidence="2" type="ORF">FC85_GL000030</name>
</gene>
<dbReference type="EMBL" id="AZEY01000005">
    <property type="protein sequence ID" value="KRL70000.1"/>
    <property type="molecule type" value="Genomic_DNA"/>
</dbReference>
<reference evidence="2 3" key="1">
    <citation type="journal article" date="2015" name="Genome Announc.">
        <title>Expanding the biotechnology potential of lactobacilli through comparative genomics of 213 strains and associated genera.</title>
        <authorList>
            <person name="Sun Z."/>
            <person name="Harris H.M."/>
            <person name="McCann A."/>
            <person name="Guo C."/>
            <person name="Argimon S."/>
            <person name="Zhang W."/>
            <person name="Yang X."/>
            <person name="Jeffery I.B."/>
            <person name="Cooney J.C."/>
            <person name="Kagawa T.F."/>
            <person name="Liu W."/>
            <person name="Song Y."/>
            <person name="Salvetti E."/>
            <person name="Wrobel A."/>
            <person name="Rasinkangas P."/>
            <person name="Parkhill J."/>
            <person name="Rea M.C."/>
            <person name="O'Sullivan O."/>
            <person name="Ritari J."/>
            <person name="Douillard F.P."/>
            <person name="Paul Ross R."/>
            <person name="Yang R."/>
            <person name="Briner A.E."/>
            <person name="Felis G.E."/>
            <person name="de Vos W.M."/>
            <person name="Barrangou R."/>
            <person name="Klaenhammer T.R."/>
            <person name="Caufield P.W."/>
            <person name="Cui Y."/>
            <person name="Zhang H."/>
            <person name="O'Toole P.W."/>
        </authorList>
    </citation>
    <scope>NUCLEOTIDE SEQUENCE [LARGE SCALE GENOMIC DNA]</scope>
    <source>
        <strain evidence="2 3">DSM 14421</strain>
    </source>
</reference>
<keyword evidence="2" id="KW-0328">Glycosyltransferase</keyword>
<dbReference type="NCBIfam" id="NF005592">
    <property type="entry name" value="PRK07322.1"/>
    <property type="match status" value="1"/>
</dbReference>
<keyword evidence="2" id="KW-0808">Transferase</keyword>
<accession>A0A0R1SLR2</accession>
<dbReference type="RefSeq" id="WP_057863575.1">
    <property type="nucleotide sequence ID" value="NZ_AZEY01000005.1"/>
</dbReference>
<dbReference type="PATRIC" id="fig|1423739.3.peg.32"/>
<dbReference type="InterPro" id="IPR000836">
    <property type="entry name" value="PRTase_dom"/>
</dbReference>
<feature type="domain" description="Phosphoribosyltransferase" evidence="1">
    <location>
        <begin position="43"/>
        <end position="168"/>
    </location>
</feature>
<dbReference type="STRING" id="1423739.FC85_GL000030"/>
<sequence>MQSSYELTVGKLKRTLPIIPINQTTAIASFVLLGDAELAHYAAIELTKRITKPFDYFVTIETKGIPLAEEMSRLAGRQHYVVLRKSEKLYMRNPMSIQVKSITTTNVQHLVLDATDADLIKGKRIILVDDVISTGGSLVAAEDLLNRAGASVIGRYAILAEGDAGNRKDCDYLAQLPLFSLADVETDLGQH</sequence>